<protein>
    <recommendedName>
        <fullName evidence="13">Nickel/cobalt efflux system</fullName>
    </recommendedName>
</protein>
<evidence type="ECO:0000256" key="10">
    <source>
        <dbReference type="ARBA" id="ARBA00023112"/>
    </source>
</evidence>
<evidence type="ECO:0000256" key="6">
    <source>
        <dbReference type="ARBA" id="ARBA00022596"/>
    </source>
</evidence>
<keyword evidence="6" id="KW-0533">Nickel</keyword>
<keyword evidence="3" id="KW-0171">Cobalt transport</keyword>
<comment type="subcellular location">
    <subcellularLocation>
        <location evidence="2 13">Cell membrane</location>
        <topology evidence="2 13">Multi-pass membrane protein</topology>
    </subcellularLocation>
</comment>
<evidence type="ECO:0000313" key="15">
    <source>
        <dbReference type="Proteomes" id="UP000078503"/>
    </source>
</evidence>
<evidence type="ECO:0000256" key="9">
    <source>
        <dbReference type="ARBA" id="ARBA00023065"/>
    </source>
</evidence>
<evidence type="ECO:0000256" key="7">
    <source>
        <dbReference type="ARBA" id="ARBA00022692"/>
    </source>
</evidence>
<feature type="transmembrane region" description="Helical" evidence="13">
    <location>
        <begin position="108"/>
        <end position="129"/>
    </location>
</feature>
<keyword evidence="4 13" id="KW-0813">Transport</keyword>
<dbReference type="InterPro" id="IPR051224">
    <property type="entry name" value="NiCoT_RcnA"/>
</dbReference>
<keyword evidence="9" id="KW-0406">Ion transport</keyword>
<reference evidence="14 15" key="1">
    <citation type="submission" date="2016-03" db="EMBL/GenBank/DDBJ databases">
        <title>Photobacterium proteolyticum sp. nov. a protease producing bacterium isolated from ocean sediments of Laizhou Bay.</title>
        <authorList>
            <person name="Li Y."/>
        </authorList>
    </citation>
    <scope>NUCLEOTIDE SEQUENCE [LARGE SCALE GENOMIC DNA]</scope>
    <source>
        <strain evidence="14 15">R-40508</strain>
    </source>
</reference>
<feature type="transmembrane region" description="Helical" evidence="13">
    <location>
        <begin position="245"/>
        <end position="268"/>
    </location>
</feature>
<dbReference type="AlphaFoldDB" id="A0A178K1V1"/>
<keyword evidence="5" id="KW-1003">Cell membrane</keyword>
<keyword evidence="15" id="KW-1185">Reference proteome</keyword>
<dbReference type="InterPro" id="IPR011541">
    <property type="entry name" value="Ni/Co_transpt_high_affinity"/>
</dbReference>
<dbReference type="GO" id="GO:0010045">
    <property type="term" value="P:response to nickel cation"/>
    <property type="evidence" value="ECO:0007669"/>
    <property type="project" value="TreeGrafter"/>
</dbReference>
<name>A0A178K1V1_9GAMM</name>
<keyword evidence="11 13" id="KW-0472">Membrane</keyword>
<feature type="transmembrane region" description="Helical" evidence="13">
    <location>
        <begin position="302"/>
        <end position="323"/>
    </location>
</feature>
<dbReference type="EMBL" id="LVHF01000033">
    <property type="protein sequence ID" value="OAN11261.1"/>
    <property type="molecule type" value="Genomic_DNA"/>
</dbReference>
<feature type="transmembrane region" description="Helical" evidence="13">
    <location>
        <begin position="69"/>
        <end position="87"/>
    </location>
</feature>
<keyword evidence="7 13" id="KW-0812">Transmembrane</keyword>
<dbReference type="Proteomes" id="UP000078503">
    <property type="component" value="Unassembled WGS sequence"/>
</dbReference>
<dbReference type="GO" id="GO:0006824">
    <property type="term" value="P:cobalt ion transport"/>
    <property type="evidence" value="ECO:0007669"/>
    <property type="project" value="UniProtKB-KW"/>
</dbReference>
<gene>
    <name evidence="14" type="ORF">A3K86_20100</name>
</gene>
<proteinExistence type="inferred from homology"/>
<evidence type="ECO:0000256" key="3">
    <source>
        <dbReference type="ARBA" id="ARBA00022426"/>
    </source>
</evidence>
<dbReference type="PANTHER" id="PTHR40659">
    <property type="entry name" value="NICKEL/COBALT EFFLUX SYSTEM RCNA"/>
    <property type="match status" value="1"/>
</dbReference>
<dbReference type="GO" id="GO:0032025">
    <property type="term" value="P:response to cobalt ion"/>
    <property type="evidence" value="ECO:0007669"/>
    <property type="project" value="TreeGrafter"/>
</dbReference>
<organism evidence="14 15">
    <name type="scientific">Photobacterium jeanii</name>
    <dbReference type="NCBI Taxonomy" id="858640"/>
    <lineage>
        <taxon>Bacteria</taxon>
        <taxon>Pseudomonadati</taxon>
        <taxon>Pseudomonadota</taxon>
        <taxon>Gammaproteobacteria</taxon>
        <taxon>Vibrionales</taxon>
        <taxon>Vibrionaceae</taxon>
        <taxon>Photobacterium</taxon>
    </lineage>
</organism>
<evidence type="ECO:0000256" key="2">
    <source>
        <dbReference type="ARBA" id="ARBA00004651"/>
    </source>
</evidence>
<evidence type="ECO:0000256" key="12">
    <source>
        <dbReference type="ARBA" id="ARBA00023285"/>
    </source>
</evidence>
<comment type="caution">
    <text evidence="14">The sequence shown here is derived from an EMBL/GenBank/DDBJ whole genome shotgun (WGS) entry which is preliminary data.</text>
</comment>
<evidence type="ECO:0000256" key="11">
    <source>
        <dbReference type="ARBA" id="ARBA00023136"/>
    </source>
</evidence>
<evidence type="ECO:0000256" key="1">
    <source>
        <dbReference type="ARBA" id="ARBA00002510"/>
    </source>
</evidence>
<accession>A0A178K1V1</accession>
<feature type="transmembrane region" description="Helical" evidence="13">
    <location>
        <begin position="12"/>
        <end position="34"/>
    </location>
</feature>
<feature type="transmembrane region" description="Helical" evidence="13">
    <location>
        <begin position="149"/>
        <end position="169"/>
    </location>
</feature>
<sequence>MQTVNQNRFAQWLFSGYGLATVLMILSTLAYTLWQAWPSLLVTGMQWQRNLNASLSDLLFDAQTEPLKAGLSLMSLSFFYGVLHSLGPGHGKIVVSTYIATHPSKVKTSLWITVLSALVQAVVAIALVSVLKFVFNSSMREVSAHADTFITLSFYAVIALGAGLLLRSVRMLWHARQRQNCEHTHHHHSAHSHDHHQCCNHAPSAERVNQSNSYKETLSIIASIGIRPCTGAIMVLLFALMVDMYWMGMLSALMMAVGTAITTSTLAMMTITGKKLIRVYYQKNTDSQANAQHPAKAMLEQWLSPVLQIIGGAALILLGTVMLQSQLPGMSSVL</sequence>
<dbReference type="Pfam" id="PF03824">
    <property type="entry name" value="NicO"/>
    <property type="match status" value="1"/>
</dbReference>
<dbReference type="RefSeq" id="WP_068335699.1">
    <property type="nucleotide sequence ID" value="NZ_LVHF01000033.1"/>
</dbReference>
<evidence type="ECO:0000256" key="4">
    <source>
        <dbReference type="ARBA" id="ARBA00022448"/>
    </source>
</evidence>
<evidence type="ECO:0000256" key="13">
    <source>
        <dbReference type="RuleBase" id="RU362101"/>
    </source>
</evidence>
<dbReference type="GO" id="GO:0015099">
    <property type="term" value="F:nickel cation transmembrane transporter activity"/>
    <property type="evidence" value="ECO:0007669"/>
    <property type="project" value="UniProtKB-UniRule"/>
</dbReference>
<dbReference type="GO" id="GO:0005886">
    <property type="term" value="C:plasma membrane"/>
    <property type="evidence" value="ECO:0007669"/>
    <property type="project" value="UniProtKB-SubCell"/>
</dbReference>
<keyword evidence="10" id="KW-0921">Nickel transport</keyword>
<evidence type="ECO:0000313" key="14">
    <source>
        <dbReference type="EMBL" id="OAN11261.1"/>
    </source>
</evidence>
<dbReference type="PANTHER" id="PTHR40659:SF1">
    <property type="entry name" value="NICKEL_COBALT EFFLUX SYSTEM RCNA"/>
    <property type="match status" value="1"/>
</dbReference>
<feature type="transmembrane region" description="Helical" evidence="13">
    <location>
        <begin position="217"/>
        <end position="239"/>
    </location>
</feature>
<dbReference type="GO" id="GO:0046583">
    <property type="term" value="F:monoatomic cation efflux transmembrane transporter activity"/>
    <property type="evidence" value="ECO:0007669"/>
    <property type="project" value="TreeGrafter"/>
</dbReference>
<comment type="similarity">
    <text evidence="13">Belongs to the NiCoT transporter (TC 2.A.52) family.</text>
</comment>
<evidence type="ECO:0000256" key="5">
    <source>
        <dbReference type="ARBA" id="ARBA00022475"/>
    </source>
</evidence>
<evidence type="ECO:0000256" key="8">
    <source>
        <dbReference type="ARBA" id="ARBA00022989"/>
    </source>
</evidence>
<keyword evidence="8 13" id="KW-1133">Transmembrane helix</keyword>
<dbReference type="STRING" id="858640.A3K86_20100"/>
<comment type="function">
    <text evidence="1">Efflux system for nickel and cobalt.</text>
</comment>
<keyword evidence="12" id="KW-0170">Cobalt</keyword>